<evidence type="ECO:0000256" key="1">
    <source>
        <dbReference type="SAM" id="Phobius"/>
    </source>
</evidence>
<dbReference type="RefSeq" id="WP_130855393.1">
    <property type="nucleotide sequence ID" value="NZ_JBHLWO010000002.1"/>
</dbReference>
<accession>A0ABV6HM78</accession>
<sequence>MFSKTKLFLTIGLSLLLLLIAFSGYRINALSRQQVQIMEDYSTVNSIAFGILSINKWEEKITTIVEKQIQQFSFTPEQRVELQKEVEKMLHAMIDKAMSNLTKKQTSIKGKIRKAAVNVFVDEDQLHDQVPGFAKTIVDQVNKPSTKKTLKNLAEDKLDEVKETTFDSSMVAQRKVTNAIFSKYGARNSTGFKKKTDKLFADIRYESYAYTLVVFACILLLLALWKYFIDHQELQKSLFIFSLLAAGVVLIVGVSSVMIEVEARLEKIDFHLMGEHLIFEDQVLFFQSKSIMDVVVILLKNAKIDSIVVGLLILTFSVFFPLGKLISSGLYLLRESSRKNKFVHFFAFKSGKWSMADVMVVAIMLTYIGMNSMLTSQLAVLNIKEDNITSIATNNTSLQPGYMVFVLFVVFALILSEILNRITKKIAEISS</sequence>
<reference evidence="2 3" key="1">
    <citation type="submission" date="2024-09" db="EMBL/GenBank/DDBJ databases">
        <authorList>
            <person name="Sun Q."/>
            <person name="Mori K."/>
        </authorList>
    </citation>
    <scope>NUCLEOTIDE SEQUENCE [LARGE SCALE GENOMIC DNA]</scope>
    <source>
        <strain evidence="2 3">CCM 7765</strain>
    </source>
</reference>
<feature type="transmembrane region" description="Helical" evidence="1">
    <location>
        <begin position="400"/>
        <end position="419"/>
    </location>
</feature>
<keyword evidence="1" id="KW-1133">Transmembrane helix</keyword>
<keyword evidence="1" id="KW-0812">Transmembrane</keyword>
<gene>
    <name evidence="2" type="ORF">ACFFI0_16855</name>
</gene>
<dbReference type="InterPro" id="IPR007498">
    <property type="entry name" value="PqiA-like"/>
</dbReference>
<dbReference type="Proteomes" id="UP001589774">
    <property type="component" value="Unassembled WGS sequence"/>
</dbReference>
<name>A0ABV6HM78_9SPHI</name>
<feature type="transmembrane region" description="Helical" evidence="1">
    <location>
        <begin position="237"/>
        <end position="259"/>
    </location>
</feature>
<evidence type="ECO:0000313" key="3">
    <source>
        <dbReference type="Proteomes" id="UP001589774"/>
    </source>
</evidence>
<evidence type="ECO:0000313" key="2">
    <source>
        <dbReference type="EMBL" id="MFC0319996.1"/>
    </source>
</evidence>
<keyword evidence="3" id="KW-1185">Reference proteome</keyword>
<feature type="transmembrane region" description="Helical" evidence="1">
    <location>
        <begin position="354"/>
        <end position="380"/>
    </location>
</feature>
<protein>
    <submittedName>
        <fullName evidence="2">Paraquat-inducible protein A</fullName>
    </submittedName>
</protein>
<dbReference type="Pfam" id="PF04403">
    <property type="entry name" value="PqiA"/>
    <property type="match status" value="1"/>
</dbReference>
<organism evidence="2 3">
    <name type="scientific">Olivibacter oleidegradans</name>
    <dbReference type="NCBI Taxonomy" id="760123"/>
    <lineage>
        <taxon>Bacteria</taxon>
        <taxon>Pseudomonadati</taxon>
        <taxon>Bacteroidota</taxon>
        <taxon>Sphingobacteriia</taxon>
        <taxon>Sphingobacteriales</taxon>
        <taxon>Sphingobacteriaceae</taxon>
        <taxon>Olivibacter</taxon>
    </lineage>
</organism>
<dbReference type="EMBL" id="JBHLWO010000002">
    <property type="protein sequence ID" value="MFC0319996.1"/>
    <property type="molecule type" value="Genomic_DNA"/>
</dbReference>
<keyword evidence="1" id="KW-0472">Membrane</keyword>
<feature type="transmembrane region" description="Helical" evidence="1">
    <location>
        <begin position="307"/>
        <end position="333"/>
    </location>
</feature>
<comment type="caution">
    <text evidence="2">The sequence shown here is derived from an EMBL/GenBank/DDBJ whole genome shotgun (WGS) entry which is preliminary data.</text>
</comment>
<feature type="transmembrane region" description="Helical" evidence="1">
    <location>
        <begin position="207"/>
        <end position="225"/>
    </location>
</feature>
<proteinExistence type="predicted"/>